<dbReference type="WBParaSite" id="PDA_v2.g26686.t1">
    <property type="protein sequence ID" value="PDA_v2.g26686.t1"/>
    <property type="gene ID" value="PDA_v2.g26686"/>
</dbReference>
<dbReference type="InterPro" id="IPR040379">
    <property type="entry name" value="WDR19/dyf-2"/>
</dbReference>
<reference evidence="2" key="1">
    <citation type="submission" date="2022-11" db="UniProtKB">
        <authorList>
            <consortium name="WormBaseParasite"/>
        </authorList>
    </citation>
    <scope>IDENTIFICATION</scope>
</reference>
<protein>
    <submittedName>
        <fullName evidence="2">Uncharacterized protein</fullName>
    </submittedName>
</protein>
<dbReference type="Proteomes" id="UP000887578">
    <property type="component" value="Unplaced"/>
</dbReference>
<name>A0A914QHC5_9BILA</name>
<proteinExistence type="predicted"/>
<organism evidence="1 2">
    <name type="scientific">Panagrolaimus davidi</name>
    <dbReference type="NCBI Taxonomy" id="227884"/>
    <lineage>
        <taxon>Eukaryota</taxon>
        <taxon>Metazoa</taxon>
        <taxon>Ecdysozoa</taxon>
        <taxon>Nematoda</taxon>
        <taxon>Chromadorea</taxon>
        <taxon>Rhabditida</taxon>
        <taxon>Tylenchina</taxon>
        <taxon>Panagrolaimomorpha</taxon>
        <taxon>Panagrolaimoidea</taxon>
        <taxon>Panagrolaimidae</taxon>
        <taxon>Panagrolaimus</taxon>
    </lineage>
</organism>
<sequence>MYSEAAKTAMILSQDEQKRGNYKVARDLLFQMHRQLISNNLHVSSSMLDALILLHSYLIVKPLIKRNDQKAAARMLIRVANNISLFSTHMVDILTSTVIVCTKVGLNASAFKYAVQLLRPELRRSISDKYRKKIESIVRKAKDAKDEEEPKTPCPFCNEAIFETTLICQFCKNRLPCCIITGKHIIVEDFALCSNCDFPGYFSEFKK</sequence>
<dbReference type="GO" id="GO:0005929">
    <property type="term" value="C:cilium"/>
    <property type="evidence" value="ECO:0007669"/>
    <property type="project" value="TreeGrafter"/>
</dbReference>
<dbReference type="GO" id="GO:0060271">
    <property type="term" value="P:cilium assembly"/>
    <property type="evidence" value="ECO:0007669"/>
    <property type="project" value="TreeGrafter"/>
</dbReference>
<dbReference type="AlphaFoldDB" id="A0A914QHC5"/>
<dbReference type="GO" id="GO:0035721">
    <property type="term" value="P:intraciliary retrograde transport"/>
    <property type="evidence" value="ECO:0007669"/>
    <property type="project" value="InterPro"/>
</dbReference>
<evidence type="ECO:0000313" key="2">
    <source>
        <dbReference type="WBParaSite" id="PDA_v2.g26686.t1"/>
    </source>
</evidence>
<accession>A0A914QHC5</accession>
<dbReference type="PANTHER" id="PTHR14920">
    <property type="entry name" value="OSMOTIC AVOIDANCE ABNORMAL PROTEIN 1/WD REPEAT MEMBRANE PROTEIN"/>
    <property type="match status" value="1"/>
</dbReference>
<evidence type="ECO:0000313" key="1">
    <source>
        <dbReference type="Proteomes" id="UP000887578"/>
    </source>
</evidence>
<keyword evidence="1" id="KW-1185">Reference proteome</keyword>
<dbReference type="PANTHER" id="PTHR14920:SF0">
    <property type="entry name" value="WD REPEAT DOMAIN 19"/>
    <property type="match status" value="1"/>
</dbReference>
<dbReference type="GO" id="GO:0030991">
    <property type="term" value="C:intraciliary transport particle A"/>
    <property type="evidence" value="ECO:0007669"/>
    <property type="project" value="TreeGrafter"/>
</dbReference>